<dbReference type="AlphaFoldDB" id="A0A090D1R5"/>
<keyword evidence="9" id="KW-0274">FAD</keyword>
<dbReference type="GO" id="GO:0009231">
    <property type="term" value="P:riboflavin biosynthetic process"/>
    <property type="evidence" value="ECO:0007669"/>
    <property type="project" value="InterPro"/>
</dbReference>
<sequence length="193" mass="21876">MPLLESLDKFKQEKPVVLLLGVYDGVHKGHQALIKKAKEIAALKKTKVLLITFKNPPAQVLFPERKVELLCSFSERVRHLQEYGVDIICPLEFKKELAVLTAKQFFEIIAKKIPFTDLVIGFSATIGSDQKNNRANIIKAAEELGFRVVEHFPVLQDELPITSSRIRDLIAKESYNEAEALLGHTLDNFKKRP</sequence>
<comment type="similarity">
    <text evidence="2">Belongs to the RibF family.</text>
</comment>
<dbReference type="InterPro" id="IPR015864">
    <property type="entry name" value="FAD_synthase"/>
</dbReference>
<dbReference type="STRING" id="1437425.CSEC_1192"/>
<evidence type="ECO:0000256" key="9">
    <source>
        <dbReference type="ARBA" id="ARBA00022827"/>
    </source>
</evidence>
<proteinExistence type="inferred from homology"/>
<dbReference type="Gene3D" id="3.40.50.620">
    <property type="entry name" value="HUPs"/>
    <property type="match status" value="1"/>
</dbReference>
<evidence type="ECO:0000256" key="6">
    <source>
        <dbReference type="ARBA" id="ARBA00022679"/>
    </source>
</evidence>
<gene>
    <name evidence="13" type="primary">ribF</name>
    <name evidence="13" type="ORF">CSEC_1192</name>
</gene>
<protein>
    <recommendedName>
        <fullName evidence="3">FAD synthase</fullName>
        <ecNumber evidence="3">2.7.7.2</ecNumber>
    </recommendedName>
</protein>
<reference evidence="13" key="1">
    <citation type="submission" date="2013-12" db="EMBL/GenBank/DDBJ databases">
        <authorList>
            <person name="Linke B."/>
        </authorList>
    </citation>
    <scope>NUCLEOTIDE SEQUENCE [LARGE SCALE GENOMIC DNA]</scope>
    <source>
        <strain evidence="13">CRIB-18</strain>
    </source>
</reference>
<dbReference type="Proteomes" id="UP000031552">
    <property type="component" value="Unassembled WGS sequence"/>
</dbReference>
<name>A0A090D1R5_9BACT</name>
<dbReference type="PANTHER" id="PTHR22749:SF6">
    <property type="entry name" value="RIBOFLAVIN KINASE"/>
    <property type="match status" value="1"/>
</dbReference>
<evidence type="ECO:0000256" key="5">
    <source>
        <dbReference type="ARBA" id="ARBA00022643"/>
    </source>
</evidence>
<evidence type="ECO:0000313" key="14">
    <source>
        <dbReference type="Proteomes" id="UP000031552"/>
    </source>
</evidence>
<dbReference type="GO" id="GO:0009398">
    <property type="term" value="P:FMN biosynthetic process"/>
    <property type="evidence" value="ECO:0007669"/>
    <property type="project" value="TreeGrafter"/>
</dbReference>
<feature type="domain" description="FAD synthetase" evidence="12">
    <location>
        <begin position="11"/>
        <end position="164"/>
    </location>
</feature>
<evidence type="ECO:0000256" key="2">
    <source>
        <dbReference type="ARBA" id="ARBA00010214"/>
    </source>
</evidence>
<keyword evidence="6 13" id="KW-0808">Transferase</keyword>
<evidence type="ECO:0000313" key="13">
    <source>
        <dbReference type="EMBL" id="CDR34015.1"/>
    </source>
</evidence>
<dbReference type="EMBL" id="CCEJ010000005">
    <property type="protein sequence ID" value="CDR34015.1"/>
    <property type="molecule type" value="Genomic_DNA"/>
</dbReference>
<keyword evidence="14" id="KW-1185">Reference proteome</keyword>
<keyword evidence="7 13" id="KW-0548">Nucleotidyltransferase</keyword>
<dbReference type="Pfam" id="PF06574">
    <property type="entry name" value="FAD_syn"/>
    <property type="match status" value="1"/>
</dbReference>
<keyword evidence="4" id="KW-0285">Flavoprotein</keyword>
<dbReference type="CDD" id="cd02064">
    <property type="entry name" value="FAD_synthetase_N"/>
    <property type="match status" value="1"/>
</dbReference>
<evidence type="ECO:0000256" key="10">
    <source>
        <dbReference type="ARBA" id="ARBA00022840"/>
    </source>
</evidence>
<evidence type="ECO:0000256" key="1">
    <source>
        <dbReference type="ARBA" id="ARBA00004726"/>
    </source>
</evidence>
<comment type="catalytic activity">
    <reaction evidence="11">
        <text>FMN + ATP + H(+) = FAD + diphosphate</text>
        <dbReference type="Rhea" id="RHEA:17237"/>
        <dbReference type="ChEBI" id="CHEBI:15378"/>
        <dbReference type="ChEBI" id="CHEBI:30616"/>
        <dbReference type="ChEBI" id="CHEBI:33019"/>
        <dbReference type="ChEBI" id="CHEBI:57692"/>
        <dbReference type="ChEBI" id="CHEBI:58210"/>
        <dbReference type="EC" id="2.7.7.2"/>
    </reaction>
</comment>
<evidence type="ECO:0000259" key="12">
    <source>
        <dbReference type="Pfam" id="PF06574"/>
    </source>
</evidence>
<dbReference type="UniPathway" id="UPA00277">
    <property type="reaction ID" value="UER00407"/>
</dbReference>
<dbReference type="InterPro" id="IPR023468">
    <property type="entry name" value="Riboflavin_kinase"/>
</dbReference>
<dbReference type="RefSeq" id="WP_041017573.1">
    <property type="nucleotide sequence ID" value="NZ_CCEJ010000005.1"/>
</dbReference>
<organism evidence="13 14">
    <name type="scientific">Candidatus Criblamydia sequanensis CRIB-18</name>
    <dbReference type="NCBI Taxonomy" id="1437425"/>
    <lineage>
        <taxon>Bacteria</taxon>
        <taxon>Pseudomonadati</taxon>
        <taxon>Chlamydiota</taxon>
        <taxon>Chlamydiia</taxon>
        <taxon>Parachlamydiales</taxon>
        <taxon>Candidatus Criblamydiaceae</taxon>
        <taxon>Candidatus Criblamydia</taxon>
    </lineage>
</organism>
<dbReference type="eggNOG" id="COG0196">
    <property type="taxonomic scope" value="Bacteria"/>
</dbReference>
<dbReference type="GO" id="GO:0003919">
    <property type="term" value="F:FMN adenylyltransferase activity"/>
    <property type="evidence" value="ECO:0007669"/>
    <property type="project" value="UniProtKB-EC"/>
</dbReference>
<dbReference type="EC" id="2.7.7.2" evidence="3"/>
<keyword evidence="5" id="KW-0288">FMN</keyword>
<dbReference type="GO" id="GO:0005524">
    <property type="term" value="F:ATP binding"/>
    <property type="evidence" value="ECO:0007669"/>
    <property type="project" value="UniProtKB-KW"/>
</dbReference>
<dbReference type="GO" id="GO:0008531">
    <property type="term" value="F:riboflavin kinase activity"/>
    <property type="evidence" value="ECO:0007669"/>
    <property type="project" value="TreeGrafter"/>
</dbReference>
<keyword evidence="8" id="KW-0547">Nucleotide-binding</keyword>
<comment type="pathway">
    <text evidence="1">Cofactor biosynthesis; FAD biosynthesis; FAD from FMN: step 1/1.</text>
</comment>
<dbReference type="OrthoDB" id="9803667at2"/>
<evidence type="ECO:0000256" key="11">
    <source>
        <dbReference type="ARBA" id="ARBA00049494"/>
    </source>
</evidence>
<evidence type="ECO:0000256" key="4">
    <source>
        <dbReference type="ARBA" id="ARBA00022630"/>
    </source>
</evidence>
<evidence type="ECO:0000256" key="8">
    <source>
        <dbReference type="ARBA" id="ARBA00022741"/>
    </source>
</evidence>
<accession>A0A090D1R5</accession>
<reference evidence="13" key="2">
    <citation type="submission" date="2014-09" db="EMBL/GenBank/DDBJ databases">
        <title>Criblamydia sequanensis harbors a mega-plasmid encoding arsenite resistance.</title>
        <authorList>
            <person name="Bertelli C."/>
            <person name="Goesmann A."/>
            <person name="Greub G."/>
        </authorList>
    </citation>
    <scope>NUCLEOTIDE SEQUENCE [LARGE SCALE GENOMIC DNA]</scope>
    <source>
        <strain evidence="13">CRIB-18</strain>
    </source>
</reference>
<dbReference type="PANTHER" id="PTHR22749">
    <property type="entry name" value="RIBOFLAVIN KINASE/FMN ADENYLYLTRANSFERASE"/>
    <property type="match status" value="1"/>
</dbReference>
<evidence type="ECO:0000256" key="7">
    <source>
        <dbReference type="ARBA" id="ARBA00022695"/>
    </source>
</evidence>
<dbReference type="GO" id="GO:0006747">
    <property type="term" value="P:FAD biosynthetic process"/>
    <property type="evidence" value="ECO:0007669"/>
    <property type="project" value="UniProtKB-UniPathway"/>
</dbReference>
<comment type="caution">
    <text evidence="13">The sequence shown here is derived from an EMBL/GenBank/DDBJ whole genome shotgun (WGS) entry which is preliminary data.</text>
</comment>
<dbReference type="SUPFAM" id="SSF52374">
    <property type="entry name" value="Nucleotidylyl transferase"/>
    <property type="match status" value="1"/>
</dbReference>
<dbReference type="InterPro" id="IPR014729">
    <property type="entry name" value="Rossmann-like_a/b/a_fold"/>
</dbReference>
<keyword evidence="10" id="KW-0067">ATP-binding</keyword>
<evidence type="ECO:0000256" key="3">
    <source>
        <dbReference type="ARBA" id="ARBA00012393"/>
    </source>
</evidence>